<reference evidence="1" key="1">
    <citation type="submission" date="2023-10" db="EMBL/GenBank/DDBJ databases">
        <title>A new archaeal virus that suppresses the transcription of host immunity genes.</title>
        <authorList>
            <person name="Turgeman-Grott I."/>
            <person name="Golan N."/>
            <person name="Neri U."/>
            <person name="Naki D."/>
            <person name="Altman N."/>
            <person name="Eizenshtein K."/>
            <person name="Choudhary D."/>
            <person name="Levi R."/>
            <person name="Himani H."/>
            <person name="Reshef L."/>
            <person name="Papke T.R."/>
            <person name="Gophna U."/>
        </authorList>
    </citation>
    <scope>NUCLEOTIDE SEQUENCE</scope>
    <source>
        <strain evidence="1">Atlit-48N</strain>
    </source>
</reference>
<sequence length="162" mass="17910">MPTIAPDAPRVEQTLRLPVSKLELLHEWAIHGSGLTASARVTDSDGRIVLIQNRWTDGWFLPGGAVEAGESPKEAARREVQEEIGLNATIESPLVVLDQTYVSEEDGENWFSALFVVYAAFARGEIPNVSQLGVTDDEILSARWFDTLPNNLHDGDLLRPYL</sequence>
<evidence type="ECO:0000313" key="2">
    <source>
        <dbReference type="Proteomes" id="UP000257089"/>
    </source>
</evidence>
<dbReference type="Proteomes" id="UP000257089">
    <property type="component" value="Plasmid p48N_2"/>
</dbReference>
<accession>A0ACD5I003</accession>
<protein>
    <submittedName>
        <fullName evidence="1">NUDIX hydrolase</fullName>
        <ecNumber evidence="1">3.6.-.-</ecNumber>
    </submittedName>
</protein>
<keyword evidence="1" id="KW-0614">Plasmid</keyword>
<proteinExistence type="predicted"/>
<gene>
    <name evidence="1" type="ORF">DEQ67_015290</name>
</gene>
<evidence type="ECO:0000313" key="1">
    <source>
        <dbReference type="EMBL" id="XRJ21471.1"/>
    </source>
</evidence>
<organism evidence="1 2">
    <name type="scientific">Haloferax sp. Atlit-48N</name>
    <dbReference type="NCBI Taxonomy" id="2077198"/>
    <lineage>
        <taxon>Archaea</taxon>
        <taxon>Methanobacteriati</taxon>
        <taxon>Methanobacteriota</taxon>
        <taxon>Stenosarchaea group</taxon>
        <taxon>Halobacteria</taxon>
        <taxon>Halobacteriales</taxon>
        <taxon>Haloferacaceae</taxon>
        <taxon>Haloferax</taxon>
    </lineage>
</organism>
<keyword evidence="1" id="KW-0378">Hydrolase</keyword>
<dbReference type="EC" id="3.6.-.-" evidence="1"/>
<name>A0ACD5I003_9EURY</name>
<dbReference type="EMBL" id="CP137691">
    <property type="protein sequence ID" value="XRJ21471.1"/>
    <property type="molecule type" value="Genomic_DNA"/>
</dbReference>
<geneLocation type="plasmid" evidence="1 2">
    <name>p48N_2</name>
</geneLocation>